<dbReference type="SUPFAM" id="SSF158702">
    <property type="entry name" value="Sec63 N-terminal domain-like"/>
    <property type="match status" value="2"/>
</dbReference>
<dbReference type="InterPro" id="IPR035892">
    <property type="entry name" value="C2_domain_sf"/>
</dbReference>
<dbReference type="eggNOG" id="KOG0952">
    <property type="taxonomic scope" value="Eukaryota"/>
</dbReference>
<evidence type="ECO:0000256" key="1">
    <source>
        <dbReference type="ARBA" id="ARBA00010140"/>
    </source>
</evidence>
<dbReference type="PROSITE" id="PS51194">
    <property type="entry name" value="HELICASE_CTER"/>
    <property type="match status" value="1"/>
</dbReference>
<dbReference type="GO" id="GO:0016787">
    <property type="term" value="F:hydrolase activity"/>
    <property type="evidence" value="ECO:0007669"/>
    <property type="project" value="UniProtKB-KW"/>
</dbReference>
<evidence type="ECO:0000313" key="11">
    <source>
        <dbReference type="Proteomes" id="UP000013827"/>
    </source>
</evidence>
<dbReference type="PANTHER" id="PTHR47961">
    <property type="entry name" value="DNA POLYMERASE THETA, PUTATIVE (AFU_ORTHOLOGUE AFUA_1G05260)-RELATED"/>
    <property type="match status" value="1"/>
</dbReference>
<dbReference type="InterPro" id="IPR011545">
    <property type="entry name" value="DEAD/DEAH_box_helicase_dom"/>
</dbReference>
<sequence>MLSQLGFGAIELVAESEKAAEKAKRKEEKRLAREAHRAEESLSGEQLRRVEETLGWLAQAGFEPAAALLSPAGEEAPRKPSAMEQLSEMRSGSAKGLVGSLPAGTTHDLHDGYVEFAQLAFGGVQSLNQLQSAVVETALHSNENMLVCAPTGAGKTNVALLAILQQVGGCIESGVLQRERVKIVYVAPMKALAAELVSKFGKALGPLGLSVREYTGDMQLTKRELQATQLIVTTPEKWDVTTRKGSDGIVQSVGLLVIDEVHLLNEDRGPVIEALVARTLRLVESSQQMIRIVGLSATLPNYVDVALFLRVNPQTGLHRSGPECVGPPRLYHFGAEYRPVPLKQTFLGVTKRLEKPREGAKPKEGRPAKAVSQQTQMLELAFDKALAALRRGKQVMVFVHARNETLRTARGLLELAKARQAEELFAPKPDHPRYALAQRERSMMERLFADGMINVLCSTATLAWGVNLPAHTVIIKGTQVYDAQKGAFVDVGVLDVQQIFGRAGRPQYDTNGGEGIIITTHAKLQFYLSMLVTQAPTAPAAVLLLQAPIESKLVSALCDHLCAEVSLGTVSSLKEAVVWLSYTYLYVRMCRNPLAYGIPFEQSTHDPRLLAWRTELAMARRLDEAKMVRYHAPSGSIDPTELGRTASHFYLSAFSGLWHERASEADILYTLCSASEFSQMKVREEEMEEMEELLQACPLTVKASLAEKEGKASVLTQAYISGTALKSAALVSDCSFIAQSASRIARGLFAIALSKSWISYAQKVLKLSKMLERRTWWSRCPLRQIGGVPAEIYDKLEAKRYTSAARMEALKEMGVREIGQLVSHQRLAAQLKAEASALPALSIDVSAQPITRTVLRVVLTLTAAFEWRDRLHGGAESWWIWVEDSDTEHIYHKELWTLTKQQALEPQELSFTTPLFEPLPPAYYIRAFSDRWLGVETVAPLPLADLSLPSARPAHTDLLALRPLPKSALADARFEALFRFSHFNPVQSQIFHTVMHTDDNVLVGAPTGSGKTVAAELAVLRLLREYPGCKAVYIAPLKALVRERMADWRAKFVQGLGLKMLELTGDAHILATTPEKWDGVSRHWQQRNYVQKVTLVIIDEIHLLGEERGPILEVIVSRMRYMAERMSQPVRIVGLSTAMANASDLADWLGIPHDSIFNFKPSVRPVPLEVHIAGFPGQHYCPRMAAMNKPTYRAITVHSPDQPTLVFALDLIAYCSADEKEGQFLNMPMGELEPLLAAVKDPALRHTLAFGIGIHHAGLDEAGRALADRVLVEKLFLGQSILVLVCTSTLAWGVNFPAHLVVVKGTEYYDGKAKRYVDFPAVAVILVHEPKKTFYKKFLYEPFPVESCLHEQLHDHINAEDAVDFLSWTYFYRRLLQNPAYYHCADATPEGTNGHLSLLVEATTADLACAGCVEVGEDGVSLAPSTLGRVASYYYLSYTTVALFHAELHDVDEGPTALSDLLRVLCDASEYDELPVRHNEEVVNEQLADKLPWPVERSRFDSPHVKANLLLQAHFARAPLPMSDYVTDLKSAMVDIAADAGWLHTALGAMSLTQMVSQGRFLDAPPLSDLPGMSAAAEEALAARGLTHLAQLVRLDAQALKRALGGTLGARQLSELSGLLATLPATELEAAPPPLAVEAGADCAISVTVSTGGRRARRSAFAPAFPKARGGGWWLVMGEGDELFALKRINLPSGSGSGPLKTELMMCAPEEPGVHECAVLLVSDSYIGLDQQVTVRVEVR</sequence>
<dbReference type="InterPro" id="IPR014756">
    <property type="entry name" value="Ig_E-set"/>
</dbReference>
<dbReference type="PaxDb" id="2903-EOD14868"/>
<dbReference type="GO" id="GO:0005524">
    <property type="term" value="F:ATP binding"/>
    <property type="evidence" value="ECO:0007669"/>
    <property type="project" value="UniProtKB-KW"/>
</dbReference>
<evidence type="ECO:0000259" key="8">
    <source>
        <dbReference type="PROSITE" id="PS51192"/>
    </source>
</evidence>
<protein>
    <recommendedName>
        <fullName evidence="6">U5 small nuclear ribonucleoprotein 200 kDa helicase</fullName>
    </recommendedName>
</protein>
<dbReference type="FunFam" id="1.10.3380.10:FF:000002">
    <property type="entry name" value="Activating signal cointegrator 1 complex subunit 3"/>
    <property type="match status" value="1"/>
</dbReference>
<dbReference type="Gene3D" id="1.10.150.20">
    <property type="entry name" value="5' to 3' exonuclease, C-terminal subdomain"/>
    <property type="match status" value="1"/>
</dbReference>
<dbReference type="SMART" id="SM00490">
    <property type="entry name" value="HELICc"/>
    <property type="match status" value="2"/>
</dbReference>
<dbReference type="InterPro" id="IPR036390">
    <property type="entry name" value="WH_DNA-bd_sf"/>
</dbReference>
<feature type="domain" description="Helicase ATP-binding" evidence="8">
    <location>
        <begin position="136"/>
        <end position="317"/>
    </location>
</feature>
<dbReference type="InterPro" id="IPR003593">
    <property type="entry name" value="AAA+_ATPase"/>
</dbReference>
<dbReference type="SUPFAM" id="SSF52540">
    <property type="entry name" value="P-loop containing nucleoside triphosphate hydrolases"/>
    <property type="match status" value="4"/>
</dbReference>
<reference evidence="11" key="1">
    <citation type="journal article" date="2013" name="Nature">
        <title>Pan genome of the phytoplankton Emiliania underpins its global distribution.</title>
        <authorList>
            <person name="Read B.A."/>
            <person name="Kegel J."/>
            <person name="Klute M.J."/>
            <person name="Kuo A."/>
            <person name="Lefebvre S.C."/>
            <person name="Maumus F."/>
            <person name="Mayer C."/>
            <person name="Miller J."/>
            <person name="Monier A."/>
            <person name="Salamov A."/>
            <person name="Young J."/>
            <person name="Aguilar M."/>
            <person name="Claverie J.M."/>
            <person name="Frickenhaus S."/>
            <person name="Gonzalez K."/>
            <person name="Herman E.K."/>
            <person name="Lin Y.C."/>
            <person name="Napier J."/>
            <person name="Ogata H."/>
            <person name="Sarno A.F."/>
            <person name="Shmutz J."/>
            <person name="Schroeder D."/>
            <person name="de Vargas C."/>
            <person name="Verret F."/>
            <person name="von Dassow P."/>
            <person name="Valentin K."/>
            <person name="Van de Peer Y."/>
            <person name="Wheeler G."/>
            <person name="Dacks J.B."/>
            <person name="Delwiche C.F."/>
            <person name="Dyhrman S.T."/>
            <person name="Glockner G."/>
            <person name="John U."/>
            <person name="Richards T."/>
            <person name="Worden A.Z."/>
            <person name="Zhang X."/>
            <person name="Grigoriev I.V."/>
            <person name="Allen A.E."/>
            <person name="Bidle K."/>
            <person name="Borodovsky M."/>
            <person name="Bowler C."/>
            <person name="Brownlee C."/>
            <person name="Cock J.M."/>
            <person name="Elias M."/>
            <person name="Gladyshev V.N."/>
            <person name="Groth M."/>
            <person name="Guda C."/>
            <person name="Hadaegh A."/>
            <person name="Iglesias-Rodriguez M.D."/>
            <person name="Jenkins J."/>
            <person name="Jones B.M."/>
            <person name="Lawson T."/>
            <person name="Leese F."/>
            <person name="Lindquist E."/>
            <person name="Lobanov A."/>
            <person name="Lomsadze A."/>
            <person name="Malik S.B."/>
            <person name="Marsh M.E."/>
            <person name="Mackinder L."/>
            <person name="Mock T."/>
            <person name="Mueller-Roeber B."/>
            <person name="Pagarete A."/>
            <person name="Parker M."/>
            <person name="Probert I."/>
            <person name="Quesneville H."/>
            <person name="Raines C."/>
            <person name="Rensing S.A."/>
            <person name="Riano-Pachon D.M."/>
            <person name="Richier S."/>
            <person name="Rokitta S."/>
            <person name="Shiraiwa Y."/>
            <person name="Soanes D.M."/>
            <person name="van der Giezen M."/>
            <person name="Wahlund T.M."/>
            <person name="Williams B."/>
            <person name="Wilson W."/>
            <person name="Wolfe G."/>
            <person name="Wurch L.L."/>
        </authorList>
    </citation>
    <scope>NUCLEOTIDE SEQUENCE</scope>
</reference>
<dbReference type="InterPro" id="IPR027417">
    <property type="entry name" value="P-loop_NTPase"/>
</dbReference>
<dbReference type="InterPro" id="IPR014001">
    <property type="entry name" value="Helicase_ATP-bd"/>
</dbReference>
<keyword evidence="3" id="KW-0378">Hydrolase</keyword>
<dbReference type="Proteomes" id="UP000013827">
    <property type="component" value="Unassembled WGS sequence"/>
</dbReference>
<dbReference type="Gene3D" id="1.10.3380.10">
    <property type="entry name" value="Sec63 N-terminal domain-like domain"/>
    <property type="match status" value="2"/>
</dbReference>
<dbReference type="Pfam" id="PF02889">
    <property type="entry name" value="Sec63"/>
    <property type="match status" value="2"/>
</dbReference>
<dbReference type="HOGENOM" id="CLU_000335_2_0_1"/>
<dbReference type="CDD" id="cd18795">
    <property type="entry name" value="SF2_C_Ski2"/>
    <property type="match status" value="1"/>
</dbReference>
<dbReference type="GeneID" id="17261001"/>
<evidence type="ECO:0000256" key="5">
    <source>
        <dbReference type="ARBA" id="ARBA00022840"/>
    </source>
</evidence>
<dbReference type="FunFam" id="3.40.50.300:FF:000254">
    <property type="entry name" value="U5 small nuclear ribonucleoprotein helicase"/>
    <property type="match status" value="1"/>
</dbReference>
<dbReference type="SMART" id="SM00487">
    <property type="entry name" value="DEXDc"/>
    <property type="match status" value="2"/>
</dbReference>
<dbReference type="Pfam" id="PF23445">
    <property type="entry name" value="WHD_SNRNP200"/>
    <property type="match status" value="2"/>
</dbReference>
<evidence type="ECO:0000256" key="3">
    <source>
        <dbReference type="ARBA" id="ARBA00022801"/>
    </source>
</evidence>
<dbReference type="KEGG" id="ehx:EMIHUDRAFT_197472"/>
<dbReference type="InterPro" id="IPR050474">
    <property type="entry name" value="Hel308_SKI2-like"/>
</dbReference>
<evidence type="ECO:0000313" key="10">
    <source>
        <dbReference type="EnsemblProtists" id="EOD14868"/>
    </source>
</evidence>
<comment type="similarity">
    <text evidence="1">Belongs to the helicase family. SKI2 subfamily.</text>
</comment>
<keyword evidence="11" id="KW-1185">Reference proteome</keyword>
<dbReference type="FunFam" id="1.10.10.10:FF:000024">
    <property type="entry name" value="U5 small nuclear ribonucleoprotein helicase"/>
    <property type="match status" value="1"/>
</dbReference>
<dbReference type="PANTHER" id="PTHR47961:SF4">
    <property type="entry name" value="ACTIVATING SIGNAL COINTEGRATOR 1 COMPLEX SUBUNIT 3"/>
    <property type="match status" value="1"/>
</dbReference>
<dbReference type="GO" id="GO:0032991">
    <property type="term" value="C:protein-containing complex"/>
    <property type="evidence" value="ECO:0007669"/>
    <property type="project" value="UniProtKB-ARBA"/>
</dbReference>
<dbReference type="Pfam" id="PF00270">
    <property type="entry name" value="DEAD"/>
    <property type="match status" value="2"/>
</dbReference>
<dbReference type="STRING" id="2903.R1BXF1"/>
<dbReference type="GO" id="GO:0004386">
    <property type="term" value="F:helicase activity"/>
    <property type="evidence" value="ECO:0007669"/>
    <property type="project" value="UniProtKB-KW"/>
</dbReference>
<dbReference type="SMART" id="SM00382">
    <property type="entry name" value="AAA"/>
    <property type="match status" value="2"/>
</dbReference>
<keyword evidence="2" id="KW-0547">Nucleotide-binding</keyword>
<evidence type="ECO:0000259" key="9">
    <source>
        <dbReference type="PROSITE" id="PS51194"/>
    </source>
</evidence>
<dbReference type="GO" id="GO:0003676">
    <property type="term" value="F:nucleic acid binding"/>
    <property type="evidence" value="ECO:0007669"/>
    <property type="project" value="InterPro"/>
</dbReference>
<dbReference type="OMA" id="MCSATEF"/>
<reference evidence="10" key="2">
    <citation type="submission" date="2024-10" db="UniProtKB">
        <authorList>
            <consortium name="EnsemblProtists"/>
        </authorList>
    </citation>
    <scope>IDENTIFICATION</scope>
</reference>
<dbReference type="Gene3D" id="2.60.40.150">
    <property type="entry name" value="C2 domain"/>
    <property type="match status" value="2"/>
</dbReference>
<dbReference type="PROSITE" id="PS51192">
    <property type="entry name" value="HELICASE_ATP_BIND_1"/>
    <property type="match status" value="2"/>
</dbReference>
<dbReference type="InterPro" id="IPR036388">
    <property type="entry name" value="WH-like_DNA-bd_sf"/>
</dbReference>
<evidence type="ECO:0000256" key="7">
    <source>
        <dbReference type="SAM" id="MobiDB-lite"/>
    </source>
</evidence>
<keyword evidence="4" id="KW-0347">Helicase</keyword>
<dbReference type="RefSeq" id="XP_005767297.1">
    <property type="nucleotide sequence ID" value="XM_005767240.1"/>
</dbReference>
<dbReference type="Gene3D" id="1.10.10.10">
    <property type="entry name" value="Winged helix-like DNA-binding domain superfamily/Winged helix DNA-binding domain"/>
    <property type="match status" value="2"/>
</dbReference>
<dbReference type="GO" id="GO:0005634">
    <property type="term" value="C:nucleus"/>
    <property type="evidence" value="ECO:0007669"/>
    <property type="project" value="TreeGrafter"/>
</dbReference>
<dbReference type="InterPro" id="IPR057842">
    <property type="entry name" value="WH_MER3"/>
</dbReference>
<accession>A0A0D3IUD3</accession>
<evidence type="ECO:0000256" key="6">
    <source>
        <dbReference type="ARBA" id="ARBA00034541"/>
    </source>
</evidence>
<dbReference type="FunFam" id="2.60.40.150:FF:000004">
    <property type="entry name" value="RNA helicase, activating signal cointegrator 1"/>
    <property type="match status" value="1"/>
</dbReference>
<evidence type="ECO:0000256" key="2">
    <source>
        <dbReference type="ARBA" id="ARBA00022741"/>
    </source>
</evidence>
<feature type="domain" description="Helicase ATP-binding" evidence="8">
    <location>
        <begin position="992"/>
        <end position="1157"/>
    </location>
</feature>
<dbReference type="Gene3D" id="3.40.50.300">
    <property type="entry name" value="P-loop containing nucleotide triphosphate hydrolases"/>
    <property type="match status" value="5"/>
</dbReference>
<feature type="domain" description="Helicase C-terminal" evidence="9">
    <location>
        <begin position="381"/>
        <end position="546"/>
    </location>
</feature>
<dbReference type="EnsemblProtists" id="EOD14868">
    <property type="protein sequence ID" value="EOD14868"/>
    <property type="gene ID" value="EMIHUDRAFT_197472"/>
</dbReference>
<keyword evidence="5" id="KW-0067">ATP-binding</keyword>
<dbReference type="SUPFAM" id="SSF46785">
    <property type="entry name" value="Winged helix' DNA-binding domain"/>
    <property type="match status" value="1"/>
</dbReference>
<dbReference type="InterPro" id="IPR001650">
    <property type="entry name" value="Helicase_C-like"/>
</dbReference>
<organism evidence="10 11">
    <name type="scientific">Emiliania huxleyi (strain CCMP1516)</name>
    <dbReference type="NCBI Taxonomy" id="280463"/>
    <lineage>
        <taxon>Eukaryota</taxon>
        <taxon>Haptista</taxon>
        <taxon>Haptophyta</taxon>
        <taxon>Prymnesiophyceae</taxon>
        <taxon>Isochrysidales</taxon>
        <taxon>Noelaerhabdaceae</taxon>
        <taxon>Emiliania</taxon>
    </lineage>
</organism>
<dbReference type="Pfam" id="PF00271">
    <property type="entry name" value="Helicase_C"/>
    <property type="match status" value="1"/>
</dbReference>
<dbReference type="FunFam" id="1.10.10.10:FF:000012">
    <property type="entry name" value="U5 small nuclear ribonucleoprotein helicase"/>
    <property type="match status" value="1"/>
</dbReference>
<proteinExistence type="inferred from homology"/>
<name>A0A0D3IUD3_EMIH1</name>
<dbReference type="SUPFAM" id="SSF81296">
    <property type="entry name" value="E set domains"/>
    <property type="match status" value="1"/>
</dbReference>
<dbReference type="InterPro" id="IPR004179">
    <property type="entry name" value="Sec63-dom"/>
</dbReference>
<feature type="region of interest" description="Disordered" evidence="7">
    <location>
        <begin position="22"/>
        <end position="44"/>
    </location>
</feature>
<evidence type="ECO:0000256" key="4">
    <source>
        <dbReference type="ARBA" id="ARBA00022806"/>
    </source>
</evidence>
<dbReference type="SMART" id="SM00973">
    <property type="entry name" value="Sec63"/>
    <property type="match status" value="2"/>
</dbReference>
<dbReference type="FunFam" id="3.40.50.300:FF:003287">
    <property type="entry name" value="U5 small nuclear ribonucleoprotein 200 kDa helicase"/>
    <property type="match status" value="1"/>
</dbReference>